<evidence type="ECO:0000256" key="14">
    <source>
        <dbReference type="ARBA" id="ARBA00022989"/>
    </source>
</evidence>
<dbReference type="Gene3D" id="3.30.40.10">
    <property type="entry name" value="Zinc/RING finger domain, C3HC4 (zinc finger)"/>
    <property type="match status" value="1"/>
</dbReference>
<evidence type="ECO:0000256" key="13">
    <source>
        <dbReference type="ARBA" id="ARBA00022833"/>
    </source>
</evidence>
<dbReference type="SUPFAM" id="SSF57850">
    <property type="entry name" value="RING/U-box"/>
    <property type="match status" value="1"/>
</dbReference>
<evidence type="ECO:0000256" key="16">
    <source>
        <dbReference type="PROSITE-ProRule" id="PRU00175"/>
    </source>
</evidence>
<dbReference type="EMBL" id="CACVKT020010231">
    <property type="protein sequence ID" value="CAC5425323.1"/>
    <property type="molecule type" value="Genomic_DNA"/>
</dbReference>
<evidence type="ECO:0000256" key="10">
    <source>
        <dbReference type="ARBA" id="ARBA00022729"/>
    </source>
</evidence>
<dbReference type="Gene3D" id="3.50.30.30">
    <property type="match status" value="1"/>
</dbReference>
<dbReference type="OrthoDB" id="8062037at2759"/>
<evidence type="ECO:0000256" key="12">
    <source>
        <dbReference type="ARBA" id="ARBA00022786"/>
    </source>
</evidence>
<evidence type="ECO:0000256" key="5">
    <source>
        <dbReference type="ARBA" id="ARBA00012483"/>
    </source>
</evidence>
<evidence type="ECO:0000256" key="18">
    <source>
        <dbReference type="SAM" id="Phobius"/>
    </source>
</evidence>
<name>A0A6J8EZY8_MYTCO</name>
<reference evidence="20 21" key="1">
    <citation type="submission" date="2020-06" db="EMBL/GenBank/DDBJ databases">
        <authorList>
            <person name="Li R."/>
            <person name="Bekaert M."/>
        </authorList>
    </citation>
    <scope>NUCLEOTIDE SEQUENCE [LARGE SCALE GENOMIC DNA]</scope>
    <source>
        <strain evidence="21">wild</strain>
    </source>
</reference>
<dbReference type="Proteomes" id="UP000507470">
    <property type="component" value="Unassembled WGS sequence"/>
</dbReference>
<dbReference type="InterPro" id="IPR001841">
    <property type="entry name" value="Znf_RING"/>
</dbReference>
<feature type="region of interest" description="Disordered" evidence="17">
    <location>
        <begin position="369"/>
        <end position="388"/>
    </location>
</feature>
<dbReference type="PANTHER" id="PTHR16200">
    <property type="entry name" value="RING ZINC FINGER"/>
    <property type="match status" value="1"/>
</dbReference>
<keyword evidence="14 18" id="KW-1133">Transmembrane helix</keyword>
<keyword evidence="11 16" id="KW-0863">Zinc-finger</keyword>
<comment type="subcellular location">
    <subcellularLocation>
        <location evidence="2">Cell membrane</location>
        <topology evidence="2">Single-pass type I membrane protein</topology>
    </subcellularLocation>
</comment>
<comment type="catalytic activity">
    <reaction evidence="1">
        <text>S-ubiquitinyl-[E2 ubiquitin-conjugating enzyme]-L-cysteine + [acceptor protein]-L-lysine = [E2 ubiquitin-conjugating enzyme]-L-cysteine + N(6)-ubiquitinyl-[acceptor protein]-L-lysine.</text>
        <dbReference type="EC" id="2.3.2.27"/>
    </reaction>
</comment>
<comment type="pathway">
    <text evidence="3">Protein modification; protein ubiquitination.</text>
</comment>
<dbReference type="GO" id="GO:0016055">
    <property type="term" value="P:Wnt signaling pathway"/>
    <property type="evidence" value="ECO:0007669"/>
    <property type="project" value="UniProtKB-KW"/>
</dbReference>
<evidence type="ECO:0000256" key="6">
    <source>
        <dbReference type="ARBA" id="ARBA00022475"/>
    </source>
</evidence>
<dbReference type="SMART" id="SM00184">
    <property type="entry name" value="RING"/>
    <property type="match status" value="1"/>
</dbReference>
<keyword evidence="21" id="KW-1185">Reference proteome</keyword>
<dbReference type="Pfam" id="PF13639">
    <property type="entry name" value="zf-RING_2"/>
    <property type="match status" value="1"/>
</dbReference>
<feature type="transmembrane region" description="Helical" evidence="18">
    <location>
        <begin position="241"/>
        <end position="260"/>
    </location>
</feature>
<comment type="similarity">
    <text evidence="4">Belongs to the ZNRF3 family.</text>
</comment>
<evidence type="ECO:0000256" key="17">
    <source>
        <dbReference type="SAM" id="MobiDB-lite"/>
    </source>
</evidence>
<feature type="domain" description="RING-type" evidence="19">
    <location>
        <begin position="318"/>
        <end position="358"/>
    </location>
</feature>
<dbReference type="GO" id="GO:0016567">
    <property type="term" value="P:protein ubiquitination"/>
    <property type="evidence" value="ECO:0007669"/>
    <property type="project" value="UniProtKB-UniPathway"/>
</dbReference>
<evidence type="ECO:0000256" key="9">
    <source>
        <dbReference type="ARBA" id="ARBA00022692"/>
    </source>
</evidence>
<evidence type="ECO:0000256" key="3">
    <source>
        <dbReference type="ARBA" id="ARBA00004906"/>
    </source>
</evidence>
<dbReference type="GO" id="GO:0030178">
    <property type="term" value="P:negative regulation of Wnt signaling pathway"/>
    <property type="evidence" value="ECO:0007669"/>
    <property type="project" value="UniProtKB-ARBA"/>
</dbReference>
<dbReference type="Pfam" id="PF18212">
    <property type="entry name" value="ZNRF_3_ecto"/>
    <property type="match status" value="1"/>
</dbReference>
<keyword evidence="9 18" id="KW-0812">Transmembrane</keyword>
<dbReference type="GO" id="GO:0061630">
    <property type="term" value="F:ubiquitin protein ligase activity"/>
    <property type="evidence" value="ECO:0007669"/>
    <property type="project" value="UniProtKB-EC"/>
</dbReference>
<evidence type="ECO:0000256" key="4">
    <source>
        <dbReference type="ARBA" id="ARBA00008759"/>
    </source>
</evidence>
<evidence type="ECO:0000313" key="21">
    <source>
        <dbReference type="Proteomes" id="UP000507470"/>
    </source>
</evidence>
<keyword evidence="11 16" id="KW-0479">Metal-binding</keyword>
<accession>A0A6J8EZY8</accession>
<keyword evidence="20" id="KW-0012">Acyltransferase</keyword>
<evidence type="ECO:0000256" key="2">
    <source>
        <dbReference type="ARBA" id="ARBA00004251"/>
    </source>
</evidence>
<proteinExistence type="inferred from homology"/>
<keyword evidence="6" id="KW-1003">Cell membrane</keyword>
<feature type="compositionally biased region" description="Low complexity" evidence="17">
    <location>
        <begin position="369"/>
        <end position="379"/>
    </location>
</feature>
<protein>
    <recommendedName>
        <fullName evidence="5">RING-type E3 ubiquitin transferase</fullName>
        <ecNumber evidence="5">2.3.2.27</ecNumber>
    </recommendedName>
</protein>
<dbReference type="InterPro" id="IPR013083">
    <property type="entry name" value="Znf_RING/FYVE/PHD"/>
</dbReference>
<dbReference type="EC" id="2.3.2.27" evidence="5"/>
<evidence type="ECO:0000313" key="20">
    <source>
        <dbReference type="EMBL" id="CAC5425323.1"/>
    </source>
</evidence>
<evidence type="ECO:0000256" key="1">
    <source>
        <dbReference type="ARBA" id="ARBA00000900"/>
    </source>
</evidence>
<dbReference type="PROSITE" id="PS50089">
    <property type="entry name" value="ZF_RING_2"/>
    <property type="match status" value="1"/>
</dbReference>
<gene>
    <name evidence="20" type="ORF">MCOR_57159</name>
</gene>
<dbReference type="InterPro" id="IPR040700">
    <property type="entry name" value="ZNRF-3_ecto"/>
</dbReference>
<keyword evidence="10" id="KW-0732">Signal</keyword>
<dbReference type="UniPathway" id="UPA00143"/>
<keyword evidence="8" id="KW-0879">Wnt signaling pathway</keyword>
<dbReference type="InterPro" id="IPR051073">
    <property type="entry name" value="ZNRF3_Arkadia_E3_ligases"/>
</dbReference>
<organism evidence="20 21">
    <name type="scientific">Mytilus coruscus</name>
    <name type="common">Sea mussel</name>
    <dbReference type="NCBI Taxonomy" id="42192"/>
    <lineage>
        <taxon>Eukaryota</taxon>
        <taxon>Metazoa</taxon>
        <taxon>Spiralia</taxon>
        <taxon>Lophotrochozoa</taxon>
        <taxon>Mollusca</taxon>
        <taxon>Bivalvia</taxon>
        <taxon>Autobranchia</taxon>
        <taxon>Pteriomorphia</taxon>
        <taxon>Mytilida</taxon>
        <taxon>Mytiloidea</taxon>
        <taxon>Mytilidae</taxon>
        <taxon>Mytilinae</taxon>
        <taxon>Mytilus</taxon>
    </lineage>
</organism>
<evidence type="ECO:0000256" key="15">
    <source>
        <dbReference type="ARBA" id="ARBA00023136"/>
    </source>
</evidence>
<keyword evidence="7 20" id="KW-0808">Transferase</keyword>
<evidence type="ECO:0000256" key="8">
    <source>
        <dbReference type="ARBA" id="ARBA00022687"/>
    </source>
</evidence>
<dbReference type="GO" id="GO:0008270">
    <property type="term" value="F:zinc ion binding"/>
    <property type="evidence" value="ECO:0007669"/>
    <property type="project" value="UniProtKB-KW"/>
</dbReference>
<keyword evidence="15 18" id="KW-0472">Membrane</keyword>
<keyword evidence="12" id="KW-0833">Ubl conjugation pathway</keyword>
<evidence type="ECO:0000259" key="19">
    <source>
        <dbReference type="PROSITE" id="PS50089"/>
    </source>
</evidence>
<evidence type="ECO:0000256" key="11">
    <source>
        <dbReference type="ARBA" id="ARBA00022771"/>
    </source>
</evidence>
<evidence type="ECO:0000256" key="7">
    <source>
        <dbReference type="ARBA" id="ARBA00022679"/>
    </source>
</evidence>
<sequence length="931" mass="103962">MKCEVCHTSYPPFKDVRNLNDKMEGPQIAGAQELSCIVKSLALHTSALPEEIFGMIELVDIDRTLISLYHVDPHRISGPAQLTQGTVDVISESVRGEPAQLIRHLKSGFSSLYITQGTVDIHPMSICSRDVSEQMVYGWVGVMKLEPIRNHCMSLYKQAKVAIRRGATAVVFDVSDVPEASKRLRNYAWQQLDRPVITIHGNEAIRLMTIIQTQQNARARIRSLPSNVPAKNENDKEYLDVGIFVAVFVALCILVIVILIKFKCRHREQQLSMSELAKQAIAKLETRKYQCKKEKSLTRLTSPTSDVYSQTSSNGDSCAICLEEYREGQVLRVLPCSHEFHSICVDPWLVNHRTCPFCMYNIIEQPESHQSSSTQQTESRSSDQRQYYQLPPPTNNIYHQITHSQYLHYLNYRSELHNACTSCEGTVGSSVSSCNSYCHEYHRNAHRNFSREPYHHSYHQALQSCCAKNRTTEIGRVFPWNSSLVNSGISYSHHVTASSVHHHTNYCGTHRQIHNSTHHYYLGQSTRLFQYKMKNNVGRTCDSEPEYNSGKDTSIKAHYGSCSSDSCSDRNPSNSSLECPECVQQCVVDSNHSTYGSSGNHDSSDNTSYDSNVFWGGGAPDQMCTDLSSEKTSISEVSCLDNVRSASTLNLSELGGCDTADSLDSMSGKLNSCPSVDCLLNLSEISGLTEDSETSSSHKTCCSCKLENSETELCNDIPMESNTLPRKDKCRMVHHVQNTVNTFPKGRQQILTNCVDCRSRLFINCQKTGPNMSRLGLNTNKCRNLPHSSACNNGLTNQDMETQQLPCNLPHSSACNNGLTNQDMETQQLHCNTQGKLYPSNNTLNIAASTLTKEKSSFGNSNGDLLHNFRLSRSCDILPIIRINADRHCDRVIYRQPKPLPKDSIVTATSQGSSVTVLMKDKAKHASGNAV</sequence>
<dbReference type="AlphaFoldDB" id="A0A6J8EZY8"/>
<dbReference type="GO" id="GO:0005886">
    <property type="term" value="C:plasma membrane"/>
    <property type="evidence" value="ECO:0007669"/>
    <property type="project" value="UniProtKB-SubCell"/>
</dbReference>
<keyword evidence="13" id="KW-0862">Zinc</keyword>